<sequence>MKREPYFKKVDGKWYVWDSELQEYVEDTESKDDQRQQAAQ</sequence>
<dbReference type="RefSeq" id="WP_281837165.1">
    <property type="nucleotide sequence ID" value="NZ_BSDY01000019.1"/>
</dbReference>
<protein>
    <submittedName>
        <fullName evidence="1">Uncharacterized protein</fullName>
    </submittedName>
</protein>
<proteinExistence type="predicted"/>
<organism evidence="1 2">
    <name type="scientific">Propionigenium maris DSM 9537</name>
    <dbReference type="NCBI Taxonomy" id="1123000"/>
    <lineage>
        <taxon>Bacteria</taxon>
        <taxon>Fusobacteriati</taxon>
        <taxon>Fusobacteriota</taxon>
        <taxon>Fusobacteriia</taxon>
        <taxon>Fusobacteriales</taxon>
        <taxon>Fusobacteriaceae</taxon>
        <taxon>Propionigenium</taxon>
    </lineage>
</organism>
<dbReference type="AlphaFoldDB" id="A0A9W6LPX4"/>
<dbReference type="Proteomes" id="UP001144471">
    <property type="component" value="Unassembled WGS sequence"/>
</dbReference>
<dbReference type="EMBL" id="BSDY01000019">
    <property type="protein sequence ID" value="GLI57515.1"/>
    <property type="molecule type" value="Genomic_DNA"/>
</dbReference>
<keyword evidence="2" id="KW-1185">Reference proteome</keyword>
<accession>A0A9W6LPX4</accession>
<name>A0A9W6LPX4_9FUSO</name>
<evidence type="ECO:0000313" key="2">
    <source>
        <dbReference type="Proteomes" id="UP001144471"/>
    </source>
</evidence>
<evidence type="ECO:0000313" key="1">
    <source>
        <dbReference type="EMBL" id="GLI57515.1"/>
    </source>
</evidence>
<reference evidence="1" key="1">
    <citation type="submission" date="2022-12" db="EMBL/GenBank/DDBJ databases">
        <title>Reference genome sequencing for broad-spectrum identification of bacterial and archaeal isolates by mass spectrometry.</title>
        <authorList>
            <person name="Sekiguchi Y."/>
            <person name="Tourlousse D.M."/>
        </authorList>
    </citation>
    <scope>NUCLEOTIDE SEQUENCE</scope>
    <source>
        <strain evidence="1">10succ1</strain>
    </source>
</reference>
<comment type="caution">
    <text evidence="1">The sequence shown here is derived from an EMBL/GenBank/DDBJ whole genome shotgun (WGS) entry which is preliminary data.</text>
</comment>
<gene>
    <name evidence="1" type="ORF">PM10SUCC1_30290</name>
</gene>